<dbReference type="AlphaFoldDB" id="A0A7S4CQG9"/>
<reference evidence="1" key="1">
    <citation type="submission" date="2021-01" db="EMBL/GenBank/DDBJ databases">
        <authorList>
            <person name="Corre E."/>
            <person name="Pelletier E."/>
            <person name="Niang G."/>
            <person name="Scheremetjew M."/>
            <person name="Finn R."/>
            <person name="Kale V."/>
            <person name="Holt S."/>
            <person name="Cochrane G."/>
            <person name="Meng A."/>
            <person name="Brown T."/>
            <person name="Cohen L."/>
        </authorList>
    </citation>
    <scope>NUCLEOTIDE SEQUENCE</scope>
    <source>
        <strain evidence="1">CCMP1594</strain>
    </source>
</reference>
<protein>
    <submittedName>
        <fullName evidence="1">Uncharacterized protein</fullName>
    </submittedName>
</protein>
<evidence type="ECO:0000313" key="1">
    <source>
        <dbReference type="EMBL" id="CAE0803511.1"/>
    </source>
</evidence>
<name>A0A7S4CQG9_9EUGL</name>
<gene>
    <name evidence="1" type="ORF">EGYM00163_LOCUS14634</name>
</gene>
<accession>A0A7S4CQG9</accession>
<organism evidence="1">
    <name type="scientific">Eutreptiella gymnastica</name>
    <dbReference type="NCBI Taxonomy" id="73025"/>
    <lineage>
        <taxon>Eukaryota</taxon>
        <taxon>Discoba</taxon>
        <taxon>Euglenozoa</taxon>
        <taxon>Euglenida</taxon>
        <taxon>Spirocuta</taxon>
        <taxon>Euglenophyceae</taxon>
        <taxon>Eutreptiales</taxon>
        <taxon>Eutreptiaceae</taxon>
        <taxon>Eutreptiella</taxon>
    </lineage>
</organism>
<proteinExistence type="predicted"/>
<sequence length="123" mass="13534">MLVCRLQMHSLAAGRVNAYPHCFSLGMPDEILSLCQCLIGSCQWCVFGCPYVLCIGFVSGIGRRLKAAHRNNLRAAAYLPVVLALRRVRVSARVHVCTCDHLPTPKTSLTPATTLLRTCQHLT</sequence>
<dbReference type="EMBL" id="HBJA01042662">
    <property type="protein sequence ID" value="CAE0803511.1"/>
    <property type="molecule type" value="Transcribed_RNA"/>
</dbReference>